<gene>
    <name evidence="1" type="ORF">MRB53_006567</name>
</gene>
<evidence type="ECO:0000313" key="1">
    <source>
        <dbReference type="EMBL" id="KAJ8644819.1"/>
    </source>
</evidence>
<accession>A0ACC2MHK2</accession>
<proteinExistence type="predicted"/>
<name>A0ACC2MHK2_PERAE</name>
<comment type="caution">
    <text evidence="1">The sequence shown here is derived from an EMBL/GenBank/DDBJ whole genome shotgun (WGS) entry which is preliminary data.</text>
</comment>
<keyword evidence="2" id="KW-1185">Reference proteome</keyword>
<sequence length="86" mass="9521">MEFPSQPSVPAIYTACKESTVITVLDTFPQPVQMPNMCFSHPMPVMQSTQQLQQMPGMHSSERLQHPTSSASQGHCPRICTFASLI</sequence>
<dbReference type="EMBL" id="CM056810">
    <property type="protein sequence ID" value="KAJ8644819.1"/>
    <property type="molecule type" value="Genomic_DNA"/>
</dbReference>
<evidence type="ECO:0000313" key="2">
    <source>
        <dbReference type="Proteomes" id="UP001234297"/>
    </source>
</evidence>
<protein>
    <submittedName>
        <fullName evidence="1">Uncharacterized protein</fullName>
    </submittedName>
</protein>
<organism evidence="1 2">
    <name type="scientific">Persea americana</name>
    <name type="common">Avocado</name>
    <dbReference type="NCBI Taxonomy" id="3435"/>
    <lineage>
        <taxon>Eukaryota</taxon>
        <taxon>Viridiplantae</taxon>
        <taxon>Streptophyta</taxon>
        <taxon>Embryophyta</taxon>
        <taxon>Tracheophyta</taxon>
        <taxon>Spermatophyta</taxon>
        <taxon>Magnoliopsida</taxon>
        <taxon>Magnoliidae</taxon>
        <taxon>Laurales</taxon>
        <taxon>Lauraceae</taxon>
        <taxon>Persea</taxon>
    </lineage>
</organism>
<dbReference type="Proteomes" id="UP001234297">
    <property type="component" value="Chromosome 2"/>
</dbReference>
<reference evidence="1 2" key="1">
    <citation type="journal article" date="2022" name="Hortic Res">
        <title>A haplotype resolved chromosomal level avocado genome allows analysis of novel avocado genes.</title>
        <authorList>
            <person name="Nath O."/>
            <person name="Fletcher S.J."/>
            <person name="Hayward A."/>
            <person name="Shaw L.M."/>
            <person name="Masouleh A.K."/>
            <person name="Furtado A."/>
            <person name="Henry R.J."/>
            <person name="Mitter N."/>
        </authorList>
    </citation>
    <scope>NUCLEOTIDE SEQUENCE [LARGE SCALE GENOMIC DNA]</scope>
    <source>
        <strain evidence="2">cv. Hass</strain>
    </source>
</reference>